<dbReference type="Proteomes" id="UP000318416">
    <property type="component" value="Unassembled WGS sequence"/>
</dbReference>
<evidence type="ECO:0000313" key="3">
    <source>
        <dbReference type="EMBL" id="TWE17178.1"/>
    </source>
</evidence>
<protein>
    <submittedName>
        <fullName evidence="3">Uncharacterized protein</fullName>
    </submittedName>
</protein>
<evidence type="ECO:0000313" key="4">
    <source>
        <dbReference type="Proteomes" id="UP000318416"/>
    </source>
</evidence>
<keyword evidence="2" id="KW-0732">Signal</keyword>
<name>A0A561ENH8_9ACTN</name>
<reference evidence="3 4" key="1">
    <citation type="submission" date="2019-06" db="EMBL/GenBank/DDBJ databases">
        <title>Sequencing the genomes of 1000 actinobacteria strains.</title>
        <authorList>
            <person name="Klenk H.-P."/>
        </authorList>
    </citation>
    <scope>NUCLEOTIDE SEQUENCE [LARGE SCALE GENOMIC DNA]</scope>
    <source>
        <strain evidence="3 4">DSM 41649</strain>
    </source>
</reference>
<feature type="compositionally biased region" description="Pro residues" evidence="1">
    <location>
        <begin position="41"/>
        <end position="51"/>
    </location>
</feature>
<gene>
    <name evidence="3" type="ORF">FB465_2185</name>
</gene>
<organism evidence="3 4">
    <name type="scientific">Kitasatospora atroaurantiaca</name>
    <dbReference type="NCBI Taxonomy" id="285545"/>
    <lineage>
        <taxon>Bacteria</taxon>
        <taxon>Bacillati</taxon>
        <taxon>Actinomycetota</taxon>
        <taxon>Actinomycetes</taxon>
        <taxon>Kitasatosporales</taxon>
        <taxon>Streptomycetaceae</taxon>
        <taxon>Kitasatospora</taxon>
    </lineage>
</organism>
<feature type="compositionally biased region" description="Low complexity" evidence="1">
    <location>
        <begin position="25"/>
        <end position="40"/>
    </location>
</feature>
<evidence type="ECO:0000256" key="1">
    <source>
        <dbReference type="SAM" id="MobiDB-lite"/>
    </source>
</evidence>
<proteinExistence type="predicted"/>
<feature type="signal peptide" evidence="2">
    <location>
        <begin position="1"/>
        <end position="25"/>
    </location>
</feature>
<dbReference type="AlphaFoldDB" id="A0A561ENH8"/>
<accession>A0A561ENH8</accession>
<dbReference type="EMBL" id="VIVR01000001">
    <property type="protein sequence ID" value="TWE17178.1"/>
    <property type="molecule type" value="Genomic_DNA"/>
</dbReference>
<dbReference type="RefSeq" id="WP_145789792.1">
    <property type="nucleotide sequence ID" value="NZ_BAAABR010000089.1"/>
</dbReference>
<feature type="compositionally biased region" description="Low complexity" evidence="1">
    <location>
        <begin position="52"/>
        <end position="64"/>
    </location>
</feature>
<comment type="caution">
    <text evidence="3">The sequence shown here is derived from an EMBL/GenBank/DDBJ whole genome shotgun (WGS) entry which is preliminary data.</text>
</comment>
<keyword evidence="4" id="KW-1185">Reference proteome</keyword>
<feature type="chain" id="PRO_5022045185" evidence="2">
    <location>
        <begin position="26"/>
        <end position="64"/>
    </location>
</feature>
<evidence type="ECO:0000256" key="2">
    <source>
        <dbReference type="SAM" id="SignalP"/>
    </source>
</evidence>
<feature type="region of interest" description="Disordered" evidence="1">
    <location>
        <begin position="25"/>
        <end position="64"/>
    </location>
</feature>
<sequence>MKKTAAPLLAVAAALITLTAGIAHADTTTPPETSPAATTPAPTPTPTPTPTDPVYTPNDTHWGG</sequence>